<evidence type="ECO:0000256" key="1">
    <source>
        <dbReference type="ARBA" id="ARBA00022553"/>
    </source>
</evidence>
<feature type="domain" description="Response regulatory" evidence="4">
    <location>
        <begin position="1"/>
        <end position="97"/>
    </location>
</feature>
<evidence type="ECO:0000256" key="2">
    <source>
        <dbReference type="ARBA" id="ARBA00023012"/>
    </source>
</evidence>
<accession>A0A559KBH8</accession>
<evidence type="ECO:0000259" key="4">
    <source>
        <dbReference type="PROSITE" id="PS50110"/>
    </source>
</evidence>
<proteinExistence type="predicted"/>
<dbReference type="SUPFAM" id="SSF52172">
    <property type="entry name" value="CheY-like"/>
    <property type="match status" value="1"/>
</dbReference>
<evidence type="ECO:0000313" key="6">
    <source>
        <dbReference type="Proteomes" id="UP000317036"/>
    </source>
</evidence>
<protein>
    <submittedName>
        <fullName evidence="5">Response regulator</fullName>
    </submittedName>
</protein>
<organism evidence="5 6">
    <name type="scientific">Paenibacillus cremeus</name>
    <dbReference type="NCBI Taxonomy" id="2163881"/>
    <lineage>
        <taxon>Bacteria</taxon>
        <taxon>Bacillati</taxon>
        <taxon>Bacillota</taxon>
        <taxon>Bacilli</taxon>
        <taxon>Bacillales</taxon>
        <taxon>Paenibacillaceae</taxon>
        <taxon>Paenibacillus</taxon>
    </lineage>
</organism>
<sequence>MIASLLYYLIRNKHYKHKIAQVEQEMLHMLRMQPGFTFKLDKRAIRTLAAGGSVPIIAMTADAMKGVKEQVLAAGMNGYITKPFDPIELYSMLQRFIRKD</sequence>
<dbReference type="GO" id="GO:0000160">
    <property type="term" value="P:phosphorelay signal transduction system"/>
    <property type="evidence" value="ECO:0007669"/>
    <property type="project" value="UniProtKB-KW"/>
</dbReference>
<dbReference type="PROSITE" id="PS50110">
    <property type="entry name" value="RESPONSE_REGULATORY"/>
    <property type="match status" value="1"/>
</dbReference>
<comment type="caution">
    <text evidence="3">Lacks conserved residue(s) required for the propagation of feature annotation.</text>
</comment>
<dbReference type="OrthoDB" id="9790669at2"/>
<dbReference type="EMBL" id="VNJI01000014">
    <property type="protein sequence ID" value="TVY09485.1"/>
    <property type="molecule type" value="Genomic_DNA"/>
</dbReference>
<dbReference type="Gene3D" id="3.40.50.2300">
    <property type="match status" value="1"/>
</dbReference>
<keyword evidence="1" id="KW-0597">Phosphoprotein</keyword>
<dbReference type="Pfam" id="PF00072">
    <property type="entry name" value="Response_reg"/>
    <property type="match status" value="1"/>
</dbReference>
<name>A0A559KBH8_9BACL</name>
<keyword evidence="6" id="KW-1185">Reference proteome</keyword>
<comment type="caution">
    <text evidence="5">The sequence shown here is derived from an EMBL/GenBank/DDBJ whole genome shotgun (WGS) entry which is preliminary data.</text>
</comment>
<dbReference type="PANTHER" id="PTHR45339">
    <property type="entry name" value="HYBRID SIGNAL TRANSDUCTION HISTIDINE KINASE J"/>
    <property type="match status" value="1"/>
</dbReference>
<reference evidence="5 6" key="1">
    <citation type="submission" date="2019-07" db="EMBL/GenBank/DDBJ databases">
        <authorList>
            <person name="Kim J."/>
        </authorList>
    </citation>
    <scope>NUCLEOTIDE SEQUENCE [LARGE SCALE GENOMIC DNA]</scope>
    <source>
        <strain evidence="5 6">JC52</strain>
    </source>
</reference>
<evidence type="ECO:0000313" key="5">
    <source>
        <dbReference type="EMBL" id="TVY09485.1"/>
    </source>
</evidence>
<keyword evidence="2" id="KW-0902">Two-component regulatory system</keyword>
<dbReference type="InterPro" id="IPR001789">
    <property type="entry name" value="Sig_transdc_resp-reg_receiver"/>
</dbReference>
<dbReference type="PANTHER" id="PTHR45339:SF1">
    <property type="entry name" value="HYBRID SIGNAL TRANSDUCTION HISTIDINE KINASE J"/>
    <property type="match status" value="1"/>
</dbReference>
<dbReference type="Proteomes" id="UP000317036">
    <property type="component" value="Unassembled WGS sequence"/>
</dbReference>
<gene>
    <name evidence="5" type="ORF">FPZ49_13685</name>
</gene>
<dbReference type="AlphaFoldDB" id="A0A559KBH8"/>
<dbReference type="InterPro" id="IPR011006">
    <property type="entry name" value="CheY-like_superfamily"/>
</dbReference>
<evidence type="ECO:0000256" key="3">
    <source>
        <dbReference type="PROSITE-ProRule" id="PRU00169"/>
    </source>
</evidence>